<proteinExistence type="predicted"/>
<dbReference type="SUPFAM" id="SSF89095">
    <property type="entry name" value="GatB/YqeY motif"/>
    <property type="match status" value="1"/>
</dbReference>
<dbReference type="InterPro" id="IPR003789">
    <property type="entry name" value="Asn/Gln_tRNA_amidoTrase-B-like"/>
</dbReference>
<dbReference type="Proteomes" id="UP000076830">
    <property type="component" value="Chromosome"/>
</dbReference>
<dbReference type="InterPro" id="IPR023168">
    <property type="entry name" value="GatB_Yqey_C_2"/>
</dbReference>
<sequence>MSLKDQITADMKAAMKGGDKERLGVIRLIQAAIKQREVDERIVLDDTQVLAVLEKMLKQRRDSITQFEAAARTDLADKEKAEVTVIQGYLPAALDAAELAAIIDAAVAESGAASARDMGKVVALVKPRVAGRADMGQVSGLIKARLGG</sequence>
<dbReference type="Gene3D" id="1.10.10.410">
    <property type="match status" value="1"/>
</dbReference>
<dbReference type="Gene3D" id="1.10.1510.10">
    <property type="entry name" value="Uncharacterised protein YqeY/AIM41 PF09424, N-terminal domain"/>
    <property type="match status" value="1"/>
</dbReference>
<dbReference type="OrthoDB" id="9788127at2"/>
<dbReference type="EMBL" id="CP015249">
    <property type="protein sequence ID" value="ANB18917.1"/>
    <property type="molecule type" value="Genomic_DNA"/>
</dbReference>
<evidence type="ECO:0000313" key="1">
    <source>
        <dbReference type="EMBL" id="ANB18917.1"/>
    </source>
</evidence>
<organism evidence="1 2">
    <name type="scientific">Dokdonella koreensis DS-123</name>
    <dbReference type="NCBI Taxonomy" id="1300342"/>
    <lineage>
        <taxon>Bacteria</taxon>
        <taxon>Pseudomonadati</taxon>
        <taxon>Pseudomonadota</taxon>
        <taxon>Gammaproteobacteria</taxon>
        <taxon>Lysobacterales</taxon>
        <taxon>Rhodanobacteraceae</taxon>
        <taxon>Dokdonella</taxon>
    </lineage>
</organism>
<evidence type="ECO:0000313" key="2">
    <source>
        <dbReference type="Proteomes" id="UP000076830"/>
    </source>
</evidence>
<dbReference type="InterPro" id="IPR042184">
    <property type="entry name" value="YqeY/Aim41_N"/>
</dbReference>
<reference evidence="1 2" key="1">
    <citation type="submission" date="2016-04" db="EMBL/GenBank/DDBJ databases">
        <title>Complete genome sequence of Dokdonella koreensis DS-123T.</title>
        <authorList>
            <person name="Kim J.F."/>
            <person name="Lee H."/>
            <person name="Kwak M.-J."/>
        </authorList>
    </citation>
    <scope>NUCLEOTIDE SEQUENCE [LARGE SCALE GENOMIC DNA]</scope>
    <source>
        <strain evidence="1 2">DS-123</strain>
    </source>
</reference>
<name>A0A160DWC6_9GAMM</name>
<dbReference type="GO" id="GO:0016884">
    <property type="term" value="F:carbon-nitrogen ligase activity, with glutamine as amido-N-donor"/>
    <property type="evidence" value="ECO:0007669"/>
    <property type="project" value="InterPro"/>
</dbReference>
<dbReference type="PATRIC" id="fig|1300342.3.peg.2852"/>
<dbReference type="Pfam" id="PF09424">
    <property type="entry name" value="YqeY"/>
    <property type="match status" value="1"/>
</dbReference>
<dbReference type="PANTHER" id="PTHR28055:SF1">
    <property type="entry name" value="ALTERED INHERITANCE OF MITOCHONDRIA PROTEIN 41, MITOCHONDRIAL"/>
    <property type="match status" value="1"/>
</dbReference>
<dbReference type="InterPro" id="IPR019004">
    <property type="entry name" value="YqeY/Aim41"/>
</dbReference>
<dbReference type="PANTHER" id="PTHR28055">
    <property type="entry name" value="ALTERED INHERITANCE OF MITOCHONDRIA PROTEIN 41, MITOCHONDRIAL"/>
    <property type="match status" value="1"/>
</dbReference>
<dbReference type="KEGG" id="dko:I596_2924"/>
<dbReference type="AlphaFoldDB" id="A0A160DWC6"/>
<keyword evidence="2" id="KW-1185">Reference proteome</keyword>
<dbReference type="STRING" id="1300342.I596_2924"/>
<gene>
    <name evidence="1" type="ORF">I596_2924</name>
</gene>
<dbReference type="RefSeq" id="WP_067649055.1">
    <property type="nucleotide sequence ID" value="NZ_CP015249.1"/>
</dbReference>
<accession>A0A160DWC6</accession>
<protein>
    <submittedName>
        <fullName evidence="1">GatB-Yqey</fullName>
    </submittedName>
</protein>